<evidence type="ECO:0000313" key="3">
    <source>
        <dbReference type="EMBL" id="KKA24386.1"/>
    </source>
</evidence>
<dbReference type="EMBL" id="LASV01000063">
    <property type="protein sequence ID" value="KKA24386.1"/>
    <property type="molecule type" value="Genomic_DNA"/>
</dbReference>
<keyword evidence="4" id="KW-1185">Reference proteome</keyword>
<dbReference type="OrthoDB" id="3200163at2759"/>
<evidence type="ECO:0000313" key="4">
    <source>
        <dbReference type="Proteomes" id="UP000053958"/>
    </source>
</evidence>
<dbReference type="InterPro" id="IPR002110">
    <property type="entry name" value="Ankyrin_rpt"/>
</dbReference>
<proteinExistence type="predicted"/>
<dbReference type="Pfam" id="PF00023">
    <property type="entry name" value="Ank"/>
    <property type="match status" value="1"/>
</dbReference>
<organism evidence="3 4">
    <name type="scientific">Rasamsonia emersonii (strain ATCC 16479 / CBS 393.64 / IMI 116815)</name>
    <dbReference type="NCBI Taxonomy" id="1408163"/>
    <lineage>
        <taxon>Eukaryota</taxon>
        <taxon>Fungi</taxon>
        <taxon>Dikarya</taxon>
        <taxon>Ascomycota</taxon>
        <taxon>Pezizomycotina</taxon>
        <taxon>Eurotiomycetes</taxon>
        <taxon>Eurotiomycetidae</taxon>
        <taxon>Eurotiales</taxon>
        <taxon>Trichocomaceae</taxon>
        <taxon>Rasamsonia</taxon>
    </lineage>
</organism>
<feature type="compositionally biased region" description="Basic and acidic residues" evidence="2">
    <location>
        <begin position="165"/>
        <end position="177"/>
    </location>
</feature>
<dbReference type="AlphaFoldDB" id="A0A0F4Z2R5"/>
<evidence type="ECO:0000256" key="1">
    <source>
        <dbReference type="PROSITE-ProRule" id="PRU00023"/>
    </source>
</evidence>
<protein>
    <submittedName>
        <fullName evidence="3">Uncharacterized protein</fullName>
    </submittedName>
</protein>
<dbReference type="SMART" id="SM00248">
    <property type="entry name" value="ANK"/>
    <property type="match status" value="2"/>
</dbReference>
<keyword evidence="1" id="KW-0040">ANK repeat</keyword>
<dbReference type="InterPro" id="IPR036770">
    <property type="entry name" value="Ankyrin_rpt-contain_sf"/>
</dbReference>
<dbReference type="Gene3D" id="1.25.40.20">
    <property type="entry name" value="Ankyrin repeat-containing domain"/>
    <property type="match status" value="1"/>
</dbReference>
<dbReference type="PROSITE" id="PS50297">
    <property type="entry name" value="ANK_REP_REGION"/>
    <property type="match status" value="1"/>
</dbReference>
<feature type="region of interest" description="Disordered" evidence="2">
    <location>
        <begin position="165"/>
        <end position="195"/>
    </location>
</feature>
<dbReference type="SUPFAM" id="SSF48403">
    <property type="entry name" value="Ankyrin repeat"/>
    <property type="match status" value="1"/>
</dbReference>
<feature type="region of interest" description="Disordered" evidence="2">
    <location>
        <begin position="40"/>
        <end position="59"/>
    </location>
</feature>
<name>A0A0F4Z2R5_RASE3</name>
<accession>A0A0F4Z2R5</accession>
<dbReference type="PROSITE" id="PS50088">
    <property type="entry name" value="ANK_REPEAT"/>
    <property type="match status" value="1"/>
</dbReference>
<reference evidence="3 4" key="1">
    <citation type="submission" date="2015-04" db="EMBL/GenBank/DDBJ databases">
        <authorList>
            <person name="Heijne W.H."/>
            <person name="Fedorova N.D."/>
            <person name="Nierman W.C."/>
            <person name="Vollebregt A.W."/>
            <person name="Zhao Z."/>
            <person name="Wu L."/>
            <person name="Kumar M."/>
            <person name="Stam H."/>
            <person name="van den Berg M.A."/>
            <person name="Pel H.J."/>
        </authorList>
    </citation>
    <scope>NUCLEOTIDE SEQUENCE [LARGE SCALE GENOMIC DNA]</scope>
    <source>
        <strain evidence="3 4">CBS 393.64</strain>
    </source>
</reference>
<dbReference type="Proteomes" id="UP000053958">
    <property type="component" value="Unassembled WGS sequence"/>
</dbReference>
<dbReference type="STRING" id="1408163.A0A0F4Z2R5"/>
<evidence type="ECO:0000256" key="2">
    <source>
        <dbReference type="SAM" id="MobiDB-lite"/>
    </source>
</evidence>
<sequence>MLTSVAQSQEIFSLKTRLDKFKDQLQSSAPSSCQQVVVCPSPEDSSGHPTAVSLKHGSRKKQTRKVRLKLPPFLGGKVWEVYSDRVLTEWTFRLRSYNVIPELSLIFIYAWNGDLAGIKRLLQERRASVFDCAPNGWTAFHYAAGFGRKEICRFLLDAGADPYARDERGLQPEEKKNSKQSQITSHITPLSSRRE</sequence>
<feature type="repeat" description="ANK" evidence="1">
    <location>
        <begin position="135"/>
        <end position="167"/>
    </location>
</feature>
<feature type="compositionally biased region" description="Polar residues" evidence="2">
    <location>
        <begin position="179"/>
        <end position="195"/>
    </location>
</feature>
<dbReference type="GeneID" id="25313922"/>
<dbReference type="RefSeq" id="XP_013330998.1">
    <property type="nucleotide sequence ID" value="XM_013475544.1"/>
</dbReference>
<gene>
    <name evidence="3" type="ORF">T310_1571</name>
</gene>
<comment type="caution">
    <text evidence="3">The sequence shown here is derived from an EMBL/GenBank/DDBJ whole genome shotgun (WGS) entry which is preliminary data.</text>
</comment>